<dbReference type="Pfam" id="PF01535">
    <property type="entry name" value="PPR"/>
    <property type="match status" value="3"/>
</dbReference>
<keyword evidence="4" id="KW-1185">Reference proteome</keyword>
<dbReference type="PROSITE" id="PS51375">
    <property type="entry name" value="PPR"/>
    <property type="match status" value="2"/>
</dbReference>
<keyword evidence="1" id="KW-0677">Repeat</keyword>
<sequence>MRCSGIKPNEFTFLINLKVSGFVGIAENGMQIHNICIKSGFEWVTVVSNSILDMYAKCEKLYEAAHMFNVMLVKNLISWNAMIAGFTLEGNGERALVLFRKMQGLWEVPDEYMITSTLKACSGLGAIQQGSQIHFSLITRGFPCSVWTTVAEHNLLQAMDLFRHLRVSVDHQVDEFVLSSFIGVFADFALIEQGKKMHAFTIKIPSGLDILVTNSILDMYLKCGLTDEAERLFYETPMRNVISWTIMITGYGKHGIGRKSFYLFNQMLSDDIEPDGVTYLAVLSAYRHFGLVEE</sequence>
<dbReference type="FunFam" id="1.25.40.10:FF:000196">
    <property type="entry name" value="Pentatricopeptide repeat-containing protein At4g14850"/>
    <property type="match status" value="1"/>
</dbReference>
<dbReference type="STRING" id="3750.A0A498J858"/>
<evidence type="ECO:0000256" key="2">
    <source>
        <dbReference type="PROSITE-ProRule" id="PRU00708"/>
    </source>
</evidence>
<proteinExistence type="predicted"/>
<evidence type="ECO:0000256" key="1">
    <source>
        <dbReference type="ARBA" id="ARBA00022737"/>
    </source>
</evidence>
<organism evidence="3 4">
    <name type="scientific">Malus domestica</name>
    <name type="common">Apple</name>
    <name type="synonym">Pyrus malus</name>
    <dbReference type="NCBI Taxonomy" id="3750"/>
    <lineage>
        <taxon>Eukaryota</taxon>
        <taxon>Viridiplantae</taxon>
        <taxon>Streptophyta</taxon>
        <taxon>Embryophyta</taxon>
        <taxon>Tracheophyta</taxon>
        <taxon>Spermatophyta</taxon>
        <taxon>Magnoliopsida</taxon>
        <taxon>eudicotyledons</taxon>
        <taxon>Gunneridae</taxon>
        <taxon>Pentapetalae</taxon>
        <taxon>rosids</taxon>
        <taxon>fabids</taxon>
        <taxon>Rosales</taxon>
        <taxon>Rosaceae</taxon>
        <taxon>Amygdaloideae</taxon>
        <taxon>Maleae</taxon>
        <taxon>Malus</taxon>
    </lineage>
</organism>
<dbReference type="InterPro" id="IPR011990">
    <property type="entry name" value="TPR-like_helical_dom_sf"/>
</dbReference>
<evidence type="ECO:0008006" key="5">
    <source>
        <dbReference type="Google" id="ProtNLM"/>
    </source>
</evidence>
<dbReference type="NCBIfam" id="TIGR00756">
    <property type="entry name" value="PPR"/>
    <property type="match status" value="2"/>
</dbReference>
<feature type="repeat" description="PPR" evidence="2">
    <location>
        <begin position="75"/>
        <end position="109"/>
    </location>
</feature>
<dbReference type="Proteomes" id="UP000290289">
    <property type="component" value="Chromosome 8"/>
</dbReference>
<dbReference type="InterPro" id="IPR002885">
    <property type="entry name" value="PPR_rpt"/>
</dbReference>
<name>A0A498J858_MALDO</name>
<dbReference type="InterPro" id="IPR046960">
    <property type="entry name" value="PPR_At4g14850-like_plant"/>
</dbReference>
<protein>
    <recommendedName>
        <fullName evidence="5">Pentatricopeptide repeat-containing protein</fullName>
    </recommendedName>
</protein>
<comment type="caution">
    <text evidence="3">The sequence shown here is derived from an EMBL/GenBank/DDBJ whole genome shotgun (WGS) entry which is preliminary data.</text>
</comment>
<dbReference type="GO" id="GO:0009451">
    <property type="term" value="P:RNA modification"/>
    <property type="evidence" value="ECO:0007669"/>
    <property type="project" value="InterPro"/>
</dbReference>
<dbReference type="Gene3D" id="1.25.40.10">
    <property type="entry name" value="Tetratricopeptide repeat domain"/>
    <property type="match status" value="2"/>
</dbReference>
<dbReference type="EMBL" id="RDQH01000334">
    <property type="protein sequence ID" value="RXH91868.1"/>
    <property type="molecule type" value="Genomic_DNA"/>
</dbReference>
<dbReference type="PANTHER" id="PTHR47926:SF504">
    <property type="entry name" value="(WILD MALAYSIAN BANANA) HYPOTHETICAL PROTEIN"/>
    <property type="match status" value="1"/>
</dbReference>
<dbReference type="Pfam" id="PF13041">
    <property type="entry name" value="PPR_2"/>
    <property type="match status" value="1"/>
</dbReference>
<evidence type="ECO:0000313" key="3">
    <source>
        <dbReference type="EMBL" id="RXH91868.1"/>
    </source>
</evidence>
<dbReference type="FunFam" id="1.25.40.10:FF:000144">
    <property type="entry name" value="Pentatricopeptide repeat-containing protein, mitochondrial"/>
    <property type="match status" value="1"/>
</dbReference>
<reference evidence="3 4" key="1">
    <citation type="submission" date="2018-10" db="EMBL/GenBank/DDBJ databases">
        <title>A high-quality apple genome assembly.</title>
        <authorList>
            <person name="Hu J."/>
        </authorList>
    </citation>
    <scope>NUCLEOTIDE SEQUENCE [LARGE SCALE GENOMIC DNA]</scope>
    <source>
        <strain evidence="4">cv. HFTH1</strain>
        <tissue evidence="3">Young leaf</tissue>
    </source>
</reference>
<dbReference type="AlphaFoldDB" id="A0A498J858"/>
<dbReference type="PANTHER" id="PTHR47926">
    <property type="entry name" value="PENTATRICOPEPTIDE REPEAT-CONTAINING PROTEIN"/>
    <property type="match status" value="1"/>
</dbReference>
<dbReference type="GO" id="GO:0003723">
    <property type="term" value="F:RNA binding"/>
    <property type="evidence" value="ECO:0007669"/>
    <property type="project" value="InterPro"/>
</dbReference>
<gene>
    <name evidence="3" type="ORF">DVH24_020891</name>
</gene>
<evidence type="ECO:0000313" key="4">
    <source>
        <dbReference type="Proteomes" id="UP000290289"/>
    </source>
</evidence>
<feature type="repeat" description="PPR" evidence="2">
    <location>
        <begin position="240"/>
        <end position="274"/>
    </location>
</feature>
<accession>A0A498J858</accession>